<dbReference type="RefSeq" id="WP_161484316.1">
    <property type="nucleotide sequence ID" value="NZ_WXEW01000016.1"/>
</dbReference>
<reference evidence="1 2" key="1">
    <citation type="submission" date="2020-01" db="EMBL/GenBank/DDBJ databases">
        <title>Herbidospora sp. NEAU-GS84 nov., a novel actinomycete isolated from soil.</title>
        <authorList>
            <person name="Han L."/>
        </authorList>
    </citation>
    <scope>NUCLEOTIDE SEQUENCE [LARGE SCALE GENOMIC DNA]</scope>
    <source>
        <strain evidence="1 2">NEAU-GS84</strain>
    </source>
</reference>
<dbReference type="Proteomes" id="UP000479526">
    <property type="component" value="Unassembled WGS sequence"/>
</dbReference>
<evidence type="ECO:0008006" key="3">
    <source>
        <dbReference type="Google" id="ProtNLM"/>
    </source>
</evidence>
<comment type="caution">
    <text evidence="1">The sequence shown here is derived from an EMBL/GenBank/DDBJ whole genome shotgun (WGS) entry which is preliminary data.</text>
</comment>
<organism evidence="1 2">
    <name type="scientific">Herbidospora solisilvae</name>
    <dbReference type="NCBI Taxonomy" id="2696284"/>
    <lineage>
        <taxon>Bacteria</taxon>
        <taxon>Bacillati</taxon>
        <taxon>Actinomycetota</taxon>
        <taxon>Actinomycetes</taxon>
        <taxon>Streptosporangiales</taxon>
        <taxon>Streptosporangiaceae</taxon>
        <taxon>Herbidospora</taxon>
    </lineage>
</organism>
<evidence type="ECO:0000313" key="2">
    <source>
        <dbReference type="Proteomes" id="UP000479526"/>
    </source>
</evidence>
<name>A0A7C9J8C9_9ACTN</name>
<sequence>MTYSINFHAAASAQIPGLPERAFLALLDELAGIGADPHHRGVAHPEDAAFREQVFGGVGLVSFVVDDATKVVTVYSITWAG</sequence>
<evidence type="ECO:0000313" key="1">
    <source>
        <dbReference type="EMBL" id="NAS27382.1"/>
    </source>
</evidence>
<protein>
    <recommendedName>
        <fullName evidence="3">DUF4258 domain-containing protein</fullName>
    </recommendedName>
</protein>
<proteinExistence type="predicted"/>
<dbReference type="EMBL" id="WXEW01000016">
    <property type="protein sequence ID" value="NAS27382.1"/>
    <property type="molecule type" value="Genomic_DNA"/>
</dbReference>
<dbReference type="AlphaFoldDB" id="A0A7C9J8C9"/>
<keyword evidence="2" id="KW-1185">Reference proteome</keyword>
<gene>
    <name evidence="1" type="ORF">GT755_37655</name>
</gene>
<accession>A0A7C9J8C9</accession>